<evidence type="ECO:0000256" key="4">
    <source>
        <dbReference type="ARBA" id="ARBA00022741"/>
    </source>
</evidence>
<keyword evidence="7 9" id="KW-0234">DNA repair</keyword>
<evidence type="ECO:0000256" key="8">
    <source>
        <dbReference type="ARBA" id="ARBA00033408"/>
    </source>
</evidence>
<dbReference type="CDD" id="cd03241">
    <property type="entry name" value="ABC_RecN"/>
    <property type="match status" value="2"/>
</dbReference>
<dbReference type="InterPro" id="IPR027417">
    <property type="entry name" value="P-loop_NTPase"/>
</dbReference>
<evidence type="ECO:0000256" key="1">
    <source>
        <dbReference type="ARBA" id="ARBA00003618"/>
    </source>
</evidence>
<dbReference type="Gene3D" id="3.40.50.300">
    <property type="entry name" value="P-loop containing nucleotide triphosphate hydrolases"/>
    <property type="match status" value="2"/>
</dbReference>
<keyword evidence="4" id="KW-0547">Nucleotide-binding</keyword>
<evidence type="ECO:0000256" key="3">
    <source>
        <dbReference type="ARBA" id="ARBA00021315"/>
    </source>
</evidence>
<feature type="domain" description="RecF/RecN/SMC N-terminal" evidence="10">
    <location>
        <begin position="1"/>
        <end position="509"/>
    </location>
</feature>
<comment type="similarity">
    <text evidence="2 9">Belongs to the RecN family.</text>
</comment>
<evidence type="ECO:0000256" key="7">
    <source>
        <dbReference type="ARBA" id="ARBA00023204"/>
    </source>
</evidence>
<dbReference type="NCBIfam" id="TIGR00634">
    <property type="entry name" value="recN"/>
    <property type="match status" value="1"/>
</dbReference>
<name>A0ABW4CPL3_9LACO</name>
<dbReference type="InterPro" id="IPR003395">
    <property type="entry name" value="RecF/RecN/SMC_N"/>
</dbReference>
<dbReference type="Proteomes" id="UP001597192">
    <property type="component" value="Unassembled WGS sequence"/>
</dbReference>
<dbReference type="InterPro" id="IPR004604">
    <property type="entry name" value="DNA_recomb/repair_RecN"/>
</dbReference>
<dbReference type="PIRSF" id="PIRSF003128">
    <property type="entry name" value="RecN"/>
    <property type="match status" value="1"/>
</dbReference>
<dbReference type="EMBL" id="JBHTOG010000020">
    <property type="protein sequence ID" value="MFD1432039.1"/>
    <property type="molecule type" value="Genomic_DNA"/>
</dbReference>
<evidence type="ECO:0000256" key="2">
    <source>
        <dbReference type="ARBA" id="ARBA00009441"/>
    </source>
</evidence>
<evidence type="ECO:0000313" key="12">
    <source>
        <dbReference type="Proteomes" id="UP001597192"/>
    </source>
</evidence>
<evidence type="ECO:0000256" key="9">
    <source>
        <dbReference type="PIRNR" id="PIRNR003128"/>
    </source>
</evidence>
<dbReference type="RefSeq" id="WP_125695975.1">
    <property type="nucleotide sequence ID" value="NZ_JBHTOG010000020.1"/>
</dbReference>
<keyword evidence="5 9" id="KW-0227">DNA damage</keyword>
<comment type="function">
    <text evidence="1 9">May be involved in recombinational repair of damaged DNA.</text>
</comment>
<proteinExistence type="inferred from homology"/>
<reference evidence="12" key="1">
    <citation type="journal article" date="2019" name="Int. J. Syst. Evol. Microbiol.">
        <title>The Global Catalogue of Microorganisms (GCM) 10K type strain sequencing project: providing services to taxonomists for standard genome sequencing and annotation.</title>
        <authorList>
            <consortium name="The Broad Institute Genomics Platform"/>
            <consortium name="The Broad Institute Genome Sequencing Center for Infectious Disease"/>
            <person name="Wu L."/>
            <person name="Ma J."/>
        </authorList>
    </citation>
    <scope>NUCLEOTIDE SEQUENCE [LARGE SCALE GENOMIC DNA]</scope>
    <source>
        <strain evidence="12">CCM 8947</strain>
    </source>
</reference>
<comment type="caution">
    <text evidence="11">The sequence shown here is derived from an EMBL/GenBank/DDBJ whole genome shotgun (WGS) entry which is preliminary data.</text>
</comment>
<dbReference type="PANTHER" id="PTHR11059:SF0">
    <property type="entry name" value="DNA REPAIR PROTEIN RECN"/>
    <property type="match status" value="1"/>
</dbReference>
<dbReference type="SUPFAM" id="SSF52540">
    <property type="entry name" value="P-loop containing nucleoside triphosphate hydrolases"/>
    <property type="match status" value="2"/>
</dbReference>
<gene>
    <name evidence="11" type="primary">recN</name>
    <name evidence="11" type="ORF">ACFQ47_05005</name>
</gene>
<accession>A0ABW4CPL3</accession>
<keyword evidence="12" id="KW-1185">Reference proteome</keyword>
<evidence type="ECO:0000256" key="6">
    <source>
        <dbReference type="ARBA" id="ARBA00022840"/>
    </source>
</evidence>
<evidence type="ECO:0000313" key="11">
    <source>
        <dbReference type="EMBL" id="MFD1432039.1"/>
    </source>
</evidence>
<sequence length="567" mass="61953">MLQELEIHDFAIIDQLQLSFADRMTALTGETGAGKSIIIDAVSLLAGSRGSADFVRTGATKATLEGLFDATSNPRTAAVMSSFGLQPDEGSVLLSRELYENGRNICRVNGHLVNTATLRAIGETLVDIHGQNEHQQLMHAETHLGLLDAFAGAPVLDLLADYQTRYAAYQTAAKALRKKQANEQEWAQRLDMLTFQVDEISSADLQPDEATTLTQERDRLANYQRISDALTGSYDILNGEEANPLDQIASAMEQMQGIAHLDTDFASIASDLQTVYYSLQDTQSALSRQVDDLEWDEGRLDEVEKRLDLISQLERKYGNSVQDVIDYGEKAKQELASMTATEAGDEGLEGRVASEKKTLITLGHQLHDAREKAAERLSTAIHKQLAALYMAKTVFSVRLTGLVDELRPDGTDSCEFYIQTNPGEAAKPLAKIASGGELSRIMLALKTIFAETDGVTSIIFDEVDTGVSGRVAQAIANKISQIAHHSQVLCITHLPQVAAMSDHEYLITKKVTHGRTMTEVTKLSDEARVHEIARMLAGTEVTQLALDHAQEMLTMAAQTKAKLHASA</sequence>
<evidence type="ECO:0000256" key="5">
    <source>
        <dbReference type="ARBA" id="ARBA00022763"/>
    </source>
</evidence>
<dbReference type="PANTHER" id="PTHR11059">
    <property type="entry name" value="DNA REPAIR PROTEIN RECN"/>
    <property type="match status" value="1"/>
</dbReference>
<evidence type="ECO:0000259" key="10">
    <source>
        <dbReference type="Pfam" id="PF02463"/>
    </source>
</evidence>
<protein>
    <recommendedName>
        <fullName evidence="3 9">DNA repair protein RecN</fullName>
    </recommendedName>
    <alternativeName>
        <fullName evidence="8 9">Recombination protein N</fullName>
    </alternativeName>
</protein>
<organism evidence="11 12">
    <name type="scientific">Lacticaseibacillus yichunensis</name>
    <dbReference type="NCBI Taxonomy" id="2486015"/>
    <lineage>
        <taxon>Bacteria</taxon>
        <taxon>Bacillati</taxon>
        <taxon>Bacillota</taxon>
        <taxon>Bacilli</taxon>
        <taxon>Lactobacillales</taxon>
        <taxon>Lactobacillaceae</taxon>
        <taxon>Lacticaseibacillus</taxon>
    </lineage>
</organism>
<dbReference type="Pfam" id="PF02463">
    <property type="entry name" value="SMC_N"/>
    <property type="match status" value="1"/>
</dbReference>
<keyword evidence="6" id="KW-0067">ATP-binding</keyword>